<evidence type="ECO:0000256" key="1">
    <source>
        <dbReference type="ARBA" id="ARBA00022737"/>
    </source>
</evidence>
<dbReference type="PROSITE" id="PS51371">
    <property type="entry name" value="CBS"/>
    <property type="match status" value="2"/>
</dbReference>
<dbReference type="Proteomes" id="UP001209854">
    <property type="component" value="Unassembled WGS sequence"/>
</dbReference>
<dbReference type="SUPFAM" id="SSF54631">
    <property type="entry name" value="CBS-domain pair"/>
    <property type="match status" value="1"/>
</dbReference>
<feature type="domain" description="CBS" evidence="3">
    <location>
        <begin position="75"/>
        <end position="130"/>
    </location>
</feature>
<feature type="domain" description="CBS" evidence="3">
    <location>
        <begin position="8"/>
        <end position="67"/>
    </location>
</feature>
<dbReference type="Gene3D" id="3.10.580.10">
    <property type="entry name" value="CBS-domain"/>
    <property type="match status" value="1"/>
</dbReference>
<name>A0ABT3MY59_9GAMM</name>
<organism evidence="4 5">
    <name type="scientific">Endozoicomonas gorgoniicola</name>
    <dbReference type="NCBI Taxonomy" id="1234144"/>
    <lineage>
        <taxon>Bacteria</taxon>
        <taxon>Pseudomonadati</taxon>
        <taxon>Pseudomonadota</taxon>
        <taxon>Gammaproteobacteria</taxon>
        <taxon>Oceanospirillales</taxon>
        <taxon>Endozoicomonadaceae</taxon>
        <taxon>Endozoicomonas</taxon>
    </lineage>
</organism>
<reference evidence="4 5" key="1">
    <citation type="submission" date="2022-10" db="EMBL/GenBank/DDBJ databases">
        <title>High-quality genome sequences of two octocoral-associated bacteria, Endozoicomonas euniceicola EF212 and Endozoicomonas gorgoniicola PS125.</title>
        <authorList>
            <person name="Chiou Y.-J."/>
            <person name="Chen Y.-H."/>
        </authorList>
    </citation>
    <scope>NUCLEOTIDE SEQUENCE [LARGE SCALE GENOMIC DNA]</scope>
    <source>
        <strain evidence="4 5">PS125</strain>
    </source>
</reference>
<evidence type="ECO:0000313" key="4">
    <source>
        <dbReference type="EMBL" id="MCW7554314.1"/>
    </source>
</evidence>
<dbReference type="InterPro" id="IPR051462">
    <property type="entry name" value="CBS_domain-containing"/>
</dbReference>
<dbReference type="RefSeq" id="WP_262564049.1">
    <property type="nucleotide sequence ID" value="NZ_JAPFCC010000001.1"/>
</dbReference>
<dbReference type="InterPro" id="IPR000644">
    <property type="entry name" value="CBS_dom"/>
</dbReference>
<dbReference type="SMART" id="SM00116">
    <property type="entry name" value="CBS"/>
    <property type="match status" value="2"/>
</dbReference>
<sequence>MIVVKDIVRRNITPLSVDLMLAEAVERIIASGLIGLPVVNSERRLVGFLSEQDCIAQMLSGTYHSDSRKVVADLMHREPLFVTPEESVIDIAQRMQGNKPKVYPVIQEYELLGVISRKDVLKALSEMIKSVSFA</sequence>
<keyword evidence="2" id="KW-0129">CBS domain</keyword>
<evidence type="ECO:0000259" key="3">
    <source>
        <dbReference type="PROSITE" id="PS51371"/>
    </source>
</evidence>
<dbReference type="InterPro" id="IPR044729">
    <property type="entry name" value="CBS_bac"/>
</dbReference>
<dbReference type="EMBL" id="JAPFCC010000001">
    <property type="protein sequence ID" value="MCW7554314.1"/>
    <property type="molecule type" value="Genomic_DNA"/>
</dbReference>
<comment type="caution">
    <text evidence="4">The sequence shown here is derived from an EMBL/GenBank/DDBJ whole genome shotgun (WGS) entry which is preliminary data.</text>
</comment>
<evidence type="ECO:0000313" key="5">
    <source>
        <dbReference type="Proteomes" id="UP001209854"/>
    </source>
</evidence>
<evidence type="ECO:0000256" key="2">
    <source>
        <dbReference type="PROSITE-ProRule" id="PRU00703"/>
    </source>
</evidence>
<dbReference type="PANTHER" id="PTHR48108">
    <property type="entry name" value="CBS DOMAIN-CONTAINING PROTEIN CBSX2, CHLOROPLASTIC"/>
    <property type="match status" value="1"/>
</dbReference>
<dbReference type="InterPro" id="IPR046342">
    <property type="entry name" value="CBS_dom_sf"/>
</dbReference>
<dbReference type="CDD" id="cd04629">
    <property type="entry name" value="CBS_pair_bac"/>
    <property type="match status" value="1"/>
</dbReference>
<accession>A0ABT3MY59</accession>
<gene>
    <name evidence="4" type="ORF">NX722_17150</name>
</gene>
<dbReference type="PANTHER" id="PTHR48108:SF26">
    <property type="entry name" value="CBS DOMAIN-CONTAINING PROTEIN DDB_G0289609"/>
    <property type="match status" value="1"/>
</dbReference>
<keyword evidence="5" id="KW-1185">Reference proteome</keyword>
<keyword evidence="1" id="KW-0677">Repeat</keyword>
<proteinExistence type="predicted"/>
<dbReference type="Pfam" id="PF00571">
    <property type="entry name" value="CBS"/>
    <property type="match status" value="2"/>
</dbReference>
<protein>
    <submittedName>
        <fullName evidence="4">CBS domain-containing protein</fullName>
    </submittedName>
</protein>